<dbReference type="OrthoDB" id="263568at2759"/>
<evidence type="ECO:0000313" key="3">
    <source>
        <dbReference type="EMBL" id="KAG5498596.1"/>
    </source>
</evidence>
<dbReference type="Proteomes" id="UP000674318">
    <property type="component" value="Unassembled WGS sequence"/>
</dbReference>
<evidence type="ECO:0000313" key="4">
    <source>
        <dbReference type="Proteomes" id="UP000674318"/>
    </source>
</evidence>
<name>A0A836IIS4_9TRYP</name>
<dbReference type="GeneID" id="94288983"/>
<feature type="compositionally biased region" description="Basic residues" evidence="2">
    <location>
        <begin position="701"/>
        <end position="710"/>
    </location>
</feature>
<keyword evidence="1" id="KW-0175">Coiled coil</keyword>
<keyword evidence="4" id="KW-1185">Reference proteome</keyword>
<feature type="coiled-coil region" evidence="1">
    <location>
        <begin position="147"/>
        <end position="181"/>
    </location>
</feature>
<dbReference type="EMBL" id="JAFJZO010000030">
    <property type="protein sequence ID" value="KAG5498596.1"/>
    <property type="molecule type" value="Genomic_DNA"/>
</dbReference>
<feature type="compositionally biased region" description="Basic and acidic residues" evidence="2">
    <location>
        <begin position="651"/>
        <end position="661"/>
    </location>
</feature>
<gene>
    <name evidence="3" type="ORF">JKF63_02882</name>
</gene>
<feature type="region of interest" description="Disordered" evidence="2">
    <location>
        <begin position="642"/>
        <end position="726"/>
    </location>
</feature>
<protein>
    <submittedName>
        <fullName evidence="3">Uncharacterized protein</fullName>
    </submittedName>
</protein>
<accession>A0A836IIS4</accession>
<proteinExistence type="predicted"/>
<sequence>MSGVTTKPIPHGNPLGGLIVEENNETEQQLCNMVETMILTSTSAHQKSTSNVDSSLAFGRAALYFKANGIRIASGRASDDTSSKTSSADSGSGLQAQLESCCDLLRKVDSERRQMRNQCIYLQKEHALRRAELQALHRYSTESHQRSLALERQALEERQRCKRLQDEVDNQTQEVMRLRRFLRALPHNFLVPQSSQQPTDGALVEALQTLVPDRRFEEAFRDKMNSIAYKRRYRQTKAMHQAASEQLEVLMMEQQDLFQVAVPWHFASEDMLAKNVLPNEPVVKRERRGSSSDTFHQSEFPLYGVDESRLDKSMNVGAASTLASRASLQSAQGFLFQLPFTPAHPNDAYIKFLVHHSAYAEPLTQLRDLVLRLSSRLKVAQDTGLGELYTTFTQVLSCFTPPHAQAKWRSLYERQMEKMQRAHRDLLYAVVEQVNTAATQIPELERRGAGGADLAQIKLDNGAPKRRDIGCTAQESTTMEKYRSSQLKEQLVQLKLHSLEAATAAQQEKEEMVKQLSTARLGALQALQSLRALAKSVVCAVHKKDSANDTVYDPFAQLPDPLPEEELDDPRLTTKTAEATDFVISYVDMLARSDGGASRGSGAQQCRVGWGGAPLSSSRTSGGDGARDAALEDIIDIPRAALGSTAPSITSRKESSRRESPSSDVKPLNRGPRKSNVGRLDRRLSAPQLPPMTNSSEFKGKQKTSGKRRNSCAAAPPQHRSLRGEDLFSTATLAEPALGDTMKSQKVRVSGRGYKPQEVIAVVELGFCDNNIKL</sequence>
<evidence type="ECO:0000256" key="1">
    <source>
        <dbReference type="SAM" id="Coils"/>
    </source>
</evidence>
<dbReference type="AlphaFoldDB" id="A0A836IIS4"/>
<reference evidence="3 4" key="1">
    <citation type="submission" date="2021-02" db="EMBL/GenBank/DDBJ databases">
        <title>Porcisia hertigi Genome sequencing and assembly.</title>
        <authorList>
            <person name="Almutairi H."/>
            <person name="Gatherer D."/>
        </authorList>
    </citation>
    <scope>NUCLEOTIDE SEQUENCE [LARGE SCALE GENOMIC DNA]</scope>
    <source>
        <strain evidence="3 4">C119</strain>
    </source>
</reference>
<feature type="compositionally biased region" description="Low complexity" evidence="2">
    <location>
        <begin position="594"/>
        <end position="603"/>
    </location>
</feature>
<organism evidence="3 4">
    <name type="scientific">Porcisia hertigi</name>
    <dbReference type="NCBI Taxonomy" id="2761500"/>
    <lineage>
        <taxon>Eukaryota</taxon>
        <taxon>Discoba</taxon>
        <taxon>Euglenozoa</taxon>
        <taxon>Kinetoplastea</taxon>
        <taxon>Metakinetoplastina</taxon>
        <taxon>Trypanosomatida</taxon>
        <taxon>Trypanosomatidae</taxon>
        <taxon>Leishmaniinae</taxon>
        <taxon>Porcisia</taxon>
    </lineage>
</organism>
<dbReference type="RefSeq" id="XP_067755350.1">
    <property type="nucleotide sequence ID" value="XM_067898906.1"/>
</dbReference>
<evidence type="ECO:0000256" key="2">
    <source>
        <dbReference type="SAM" id="MobiDB-lite"/>
    </source>
</evidence>
<dbReference type="KEGG" id="phet:94288983"/>
<comment type="caution">
    <text evidence="3">The sequence shown here is derived from an EMBL/GenBank/DDBJ whole genome shotgun (WGS) entry which is preliminary data.</text>
</comment>
<feature type="region of interest" description="Disordered" evidence="2">
    <location>
        <begin position="594"/>
        <end position="626"/>
    </location>
</feature>